<protein>
    <recommendedName>
        <fullName evidence="3">Flagellar motor switch protein FliG</fullName>
    </recommendedName>
</protein>
<dbReference type="Proteomes" id="UP000242164">
    <property type="component" value="Unassembled WGS sequence"/>
</dbReference>
<accession>A0AAX2CF26</accession>
<proteinExistence type="predicted"/>
<dbReference type="RefSeq" id="WP_048722665.1">
    <property type="nucleotide sequence ID" value="NZ_CP024101.1"/>
</dbReference>
<dbReference type="EMBL" id="FMIK01000020">
    <property type="protein sequence ID" value="SCL89207.1"/>
    <property type="molecule type" value="Genomic_DNA"/>
</dbReference>
<organism evidence="1 2">
    <name type="scientific">Bacillus cytotoxicus</name>
    <dbReference type="NCBI Taxonomy" id="580165"/>
    <lineage>
        <taxon>Bacteria</taxon>
        <taxon>Bacillati</taxon>
        <taxon>Bacillota</taxon>
        <taxon>Bacilli</taxon>
        <taxon>Bacillales</taxon>
        <taxon>Bacillaceae</taxon>
        <taxon>Bacillus</taxon>
        <taxon>Bacillus cereus group</taxon>
    </lineage>
</organism>
<name>A0AAX2CF26_9BACI</name>
<dbReference type="AlphaFoldDB" id="A0AAX2CF26"/>
<gene>
    <name evidence="1" type="ORF">BCB44BAC_01479</name>
</gene>
<evidence type="ECO:0000313" key="2">
    <source>
        <dbReference type="Proteomes" id="UP000242164"/>
    </source>
</evidence>
<evidence type="ECO:0008006" key="3">
    <source>
        <dbReference type="Google" id="ProtNLM"/>
    </source>
</evidence>
<reference evidence="1 2" key="1">
    <citation type="submission" date="2016-08" db="EMBL/GenBank/DDBJ databases">
        <authorList>
            <person name="Loux V."/>
            <person name="Rue O."/>
        </authorList>
    </citation>
    <scope>NUCLEOTIDE SEQUENCE [LARGE SCALE GENOMIC DNA]</scope>
    <source>
        <strain evidence="1 2">AFSSA_08CEB44bac</strain>
    </source>
</reference>
<sequence>MNIFLCGSNQLTALDRKEIKAFLLDYAHKHKIHILCYKSIENEVLHFFIENEHLAPNLCLYTLQSLHLLTDEFQEAVDYLKAYGAQYITFDYPYDSIYRSEYMSFIKQIVEDSQLVLCFYNGDKHTSVIPVDIAKDAGVDAVIYDLPGLQQNQVKKSFEQKIRMM</sequence>
<comment type="caution">
    <text evidence="1">The sequence shown here is derived from an EMBL/GenBank/DDBJ whole genome shotgun (WGS) entry which is preliminary data.</text>
</comment>
<evidence type="ECO:0000313" key="1">
    <source>
        <dbReference type="EMBL" id="SCL89207.1"/>
    </source>
</evidence>